<evidence type="ECO:0000256" key="4">
    <source>
        <dbReference type="ARBA" id="ARBA00023136"/>
    </source>
</evidence>
<keyword evidence="2 5" id="KW-0812">Transmembrane</keyword>
<evidence type="ECO:0000256" key="3">
    <source>
        <dbReference type="ARBA" id="ARBA00022989"/>
    </source>
</evidence>
<dbReference type="EMBL" id="JBICCN010000157">
    <property type="protein sequence ID" value="KAL3088552.1"/>
    <property type="molecule type" value="Genomic_DNA"/>
</dbReference>
<dbReference type="Proteomes" id="UP001620645">
    <property type="component" value="Unassembled WGS sequence"/>
</dbReference>
<evidence type="ECO:0008006" key="8">
    <source>
        <dbReference type="Google" id="ProtNLM"/>
    </source>
</evidence>
<dbReference type="AlphaFoldDB" id="A0ABD2JDF8"/>
<keyword evidence="4 5" id="KW-0472">Membrane</keyword>
<evidence type="ECO:0000256" key="5">
    <source>
        <dbReference type="SAM" id="Phobius"/>
    </source>
</evidence>
<dbReference type="InterPro" id="IPR000276">
    <property type="entry name" value="GPCR_Rhodpsn"/>
</dbReference>
<dbReference type="Pfam" id="PF10320">
    <property type="entry name" value="7TM_GPCR_Srsx"/>
    <property type="match status" value="1"/>
</dbReference>
<comment type="caution">
    <text evidence="6">The sequence shown here is derived from an EMBL/GenBank/DDBJ whole genome shotgun (WGS) entry which is preliminary data.</text>
</comment>
<comment type="subcellular location">
    <subcellularLocation>
        <location evidence="1">Membrane</location>
    </subcellularLocation>
</comment>
<proteinExistence type="predicted"/>
<keyword evidence="3 5" id="KW-1133">Transmembrane helix</keyword>
<dbReference type="GO" id="GO:0016020">
    <property type="term" value="C:membrane"/>
    <property type="evidence" value="ECO:0007669"/>
    <property type="project" value="UniProtKB-SubCell"/>
</dbReference>
<feature type="transmembrane region" description="Helical" evidence="5">
    <location>
        <begin position="116"/>
        <end position="137"/>
    </location>
</feature>
<evidence type="ECO:0000256" key="2">
    <source>
        <dbReference type="ARBA" id="ARBA00022692"/>
    </source>
</evidence>
<dbReference type="Gene3D" id="1.20.1070.10">
    <property type="entry name" value="Rhodopsin 7-helix transmembrane proteins"/>
    <property type="match status" value="1"/>
</dbReference>
<name>A0ABD2JDF8_HETSC</name>
<gene>
    <name evidence="6" type="ORF">niasHS_010003</name>
</gene>
<feature type="transmembrane region" description="Helical" evidence="5">
    <location>
        <begin position="76"/>
        <end position="104"/>
    </location>
</feature>
<dbReference type="InterPro" id="IPR019424">
    <property type="entry name" value="7TM_GPCR_Srsx"/>
</dbReference>
<feature type="transmembrane region" description="Helical" evidence="5">
    <location>
        <begin position="149"/>
        <end position="171"/>
    </location>
</feature>
<sequence>MVSIPAGLHQAWGRGVPKSDAMSRAVQLGDSWATGTPIVGTETIRTTSAQLRSVKSHISLVGSDGEMGAKNANPSWSLIGCAFIYALIATAGIVLNSSVILVTLLTKSFRGTVNYLLALCSLFELLHQSGQFLFVYIAFSGRNFIENRLAAKILFIPTIGLGGITPTMFFTGIDRLIGIAFSEIHDKLKTRLYLAMITVISVSYGFLFSVVSYQGAKQDGDLMVTGSYTDALRIIPLFVTITNLFTLMTVAIYLFLGITIRIKASGLPSANSFNRRTFRALFCIITVNIGGYFITSIAYFLLAPSITCPVNTFFCALMAAIPLNIAAASNGPILYFTSTEYRQAFQKEFPFIFKQTPNQNQVAPQQNGPPIRISCDAAMDEVARFVGTFAAREQQAQFLIQFIFEHKRIAEREFGRFRVDK</sequence>
<evidence type="ECO:0000256" key="1">
    <source>
        <dbReference type="ARBA" id="ARBA00004370"/>
    </source>
</evidence>
<protein>
    <recommendedName>
        <fullName evidence="8">G protein-coupled receptor</fullName>
    </recommendedName>
</protein>
<accession>A0ABD2JDF8</accession>
<feature type="transmembrane region" description="Helical" evidence="5">
    <location>
        <begin position="277"/>
        <end position="302"/>
    </location>
</feature>
<dbReference type="PANTHER" id="PTHR23360:SF5">
    <property type="entry name" value="G-PROTEIN COUPLED RECEPTORS FAMILY 1 PROFILE DOMAIN-CONTAINING PROTEIN"/>
    <property type="match status" value="1"/>
</dbReference>
<keyword evidence="7" id="KW-1185">Reference proteome</keyword>
<reference evidence="6 7" key="1">
    <citation type="submission" date="2024-10" db="EMBL/GenBank/DDBJ databases">
        <authorList>
            <person name="Kim D."/>
        </authorList>
    </citation>
    <scope>NUCLEOTIDE SEQUENCE [LARGE SCALE GENOMIC DNA]</scope>
    <source>
        <strain evidence="6">Taebaek</strain>
    </source>
</reference>
<organism evidence="6 7">
    <name type="scientific">Heterodera schachtii</name>
    <name type="common">Sugarbeet cyst nematode worm</name>
    <name type="synonym">Tylenchus schachtii</name>
    <dbReference type="NCBI Taxonomy" id="97005"/>
    <lineage>
        <taxon>Eukaryota</taxon>
        <taxon>Metazoa</taxon>
        <taxon>Ecdysozoa</taxon>
        <taxon>Nematoda</taxon>
        <taxon>Chromadorea</taxon>
        <taxon>Rhabditida</taxon>
        <taxon>Tylenchina</taxon>
        <taxon>Tylenchomorpha</taxon>
        <taxon>Tylenchoidea</taxon>
        <taxon>Heteroderidae</taxon>
        <taxon>Heteroderinae</taxon>
        <taxon>Heterodera</taxon>
    </lineage>
</organism>
<dbReference type="CDD" id="cd00637">
    <property type="entry name" value="7tm_classA_rhodopsin-like"/>
    <property type="match status" value="1"/>
</dbReference>
<dbReference type="PANTHER" id="PTHR23360">
    <property type="entry name" value="G-PROTEIN COUPLED RECEPTORS FAMILY 1 PROFILE DOMAIN-CONTAINING PROTEIN-RELATED"/>
    <property type="match status" value="1"/>
</dbReference>
<feature type="transmembrane region" description="Helical" evidence="5">
    <location>
        <begin position="192"/>
        <end position="214"/>
    </location>
</feature>
<dbReference type="SMART" id="SM01381">
    <property type="entry name" value="7TM_GPCR_Srsx"/>
    <property type="match status" value="1"/>
</dbReference>
<evidence type="ECO:0000313" key="6">
    <source>
        <dbReference type="EMBL" id="KAL3088552.1"/>
    </source>
</evidence>
<dbReference type="SUPFAM" id="SSF81321">
    <property type="entry name" value="Family A G protein-coupled receptor-like"/>
    <property type="match status" value="1"/>
</dbReference>
<feature type="transmembrane region" description="Helical" evidence="5">
    <location>
        <begin position="234"/>
        <end position="256"/>
    </location>
</feature>
<evidence type="ECO:0000313" key="7">
    <source>
        <dbReference type="Proteomes" id="UP001620645"/>
    </source>
</evidence>
<dbReference type="InterPro" id="IPR047130">
    <property type="entry name" value="7TM_GPCR_Srsx_nematod"/>
</dbReference>